<evidence type="ECO:0000313" key="3">
    <source>
        <dbReference type="Proteomes" id="UP001275436"/>
    </source>
</evidence>
<dbReference type="GO" id="GO:0016301">
    <property type="term" value="F:kinase activity"/>
    <property type="evidence" value="ECO:0007669"/>
    <property type="project" value="UniProtKB-KW"/>
</dbReference>
<dbReference type="InterPro" id="IPR006083">
    <property type="entry name" value="PRK/URK"/>
</dbReference>
<dbReference type="PRINTS" id="PR00988">
    <property type="entry name" value="URIDINKINASE"/>
</dbReference>
<keyword evidence="2" id="KW-0418">Kinase</keyword>
<feature type="domain" description="Phosphoribulokinase/uridine kinase" evidence="1">
    <location>
        <begin position="20"/>
        <end position="201"/>
    </location>
</feature>
<dbReference type="Gene3D" id="3.40.50.300">
    <property type="entry name" value="P-loop containing nucleotide triphosphate hydrolases"/>
    <property type="match status" value="1"/>
</dbReference>
<keyword evidence="2" id="KW-0808">Transferase</keyword>
<evidence type="ECO:0000259" key="1">
    <source>
        <dbReference type="Pfam" id="PF00485"/>
    </source>
</evidence>
<dbReference type="PANTHER" id="PTHR10285">
    <property type="entry name" value="URIDINE KINASE"/>
    <property type="match status" value="1"/>
</dbReference>
<accession>A0ABQ5TD42</accession>
<sequence>MDELLTLVVNWIKKQDGKLIIGISGHGASGKTTFATKLKALLQKEQVNILNTDPYIIDSVVRKKSIMEYTYKGNLHHYKMTASHPSAHHLVSLTRDIRMIQNGLDLLTLETQYSESKHIYANVPITIVEGMSVAFIEPNIFDLRIYLYTDDETEFIRRMHRDVADRGANKEYIIFAHKERRVQYKLFMHKYHEDFDIVINNSNTGWAIVKNVLMEGPK</sequence>
<dbReference type="SUPFAM" id="SSF52540">
    <property type="entry name" value="P-loop containing nucleoside triphosphate hydrolases"/>
    <property type="match status" value="1"/>
</dbReference>
<dbReference type="Pfam" id="PF00485">
    <property type="entry name" value="PRK"/>
    <property type="match status" value="1"/>
</dbReference>
<comment type="caution">
    <text evidence="2">The sequence shown here is derived from an EMBL/GenBank/DDBJ whole genome shotgun (WGS) entry which is preliminary data.</text>
</comment>
<reference evidence="2 3" key="1">
    <citation type="submission" date="2023-02" db="EMBL/GenBank/DDBJ databases">
        <title>Oceanobacillus kimchii IFOP_LL358 isolated form Alexandrium catenella lab strain.</title>
        <authorList>
            <person name="Gajardo G."/>
            <person name="Ueki S."/>
            <person name="Maruyama F."/>
        </authorList>
    </citation>
    <scope>NUCLEOTIDE SEQUENCE [LARGE SCALE GENOMIC DNA]</scope>
    <source>
        <strain evidence="2 3">IFOP_LL358</strain>
    </source>
</reference>
<dbReference type="RefSeq" id="WP_017795365.1">
    <property type="nucleotide sequence ID" value="NZ_BSKO01000001.1"/>
</dbReference>
<gene>
    <name evidence="2" type="ORF">MACH08_03500</name>
</gene>
<protein>
    <submittedName>
        <fullName evidence="2">Uridine kinase</fullName>
    </submittedName>
</protein>
<dbReference type="Proteomes" id="UP001275436">
    <property type="component" value="Unassembled WGS sequence"/>
</dbReference>
<dbReference type="InterPro" id="IPR027417">
    <property type="entry name" value="P-loop_NTPase"/>
</dbReference>
<keyword evidence="3" id="KW-1185">Reference proteome</keyword>
<name>A0ABQ5TD42_9BACI</name>
<evidence type="ECO:0000313" key="2">
    <source>
        <dbReference type="EMBL" id="GLO64566.1"/>
    </source>
</evidence>
<proteinExistence type="predicted"/>
<organism evidence="2 3">
    <name type="scientific">Oceanobacillus kimchii</name>
    <dbReference type="NCBI Taxonomy" id="746691"/>
    <lineage>
        <taxon>Bacteria</taxon>
        <taxon>Bacillati</taxon>
        <taxon>Bacillota</taxon>
        <taxon>Bacilli</taxon>
        <taxon>Bacillales</taxon>
        <taxon>Bacillaceae</taxon>
        <taxon>Oceanobacillus</taxon>
    </lineage>
</organism>
<dbReference type="EMBL" id="BSKO01000001">
    <property type="protein sequence ID" value="GLO64566.1"/>
    <property type="molecule type" value="Genomic_DNA"/>
</dbReference>